<dbReference type="Pfam" id="PF12840">
    <property type="entry name" value="HTH_20"/>
    <property type="match status" value="1"/>
</dbReference>
<dbReference type="GO" id="GO:0003700">
    <property type="term" value="F:DNA-binding transcription factor activity"/>
    <property type="evidence" value="ECO:0007669"/>
    <property type="project" value="InterPro"/>
</dbReference>
<dbReference type="SMART" id="SM00418">
    <property type="entry name" value="HTH_ARSR"/>
    <property type="match status" value="1"/>
</dbReference>
<dbReference type="SUPFAM" id="SSF46785">
    <property type="entry name" value="Winged helix' DNA-binding domain"/>
    <property type="match status" value="1"/>
</dbReference>
<dbReference type="InterPro" id="IPR036388">
    <property type="entry name" value="WH-like_DNA-bd_sf"/>
</dbReference>
<dbReference type="InterPro" id="IPR011991">
    <property type="entry name" value="ArsR-like_HTH"/>
</dbReference>
<evidence type="ECO:0000259" key="1">
    <source>
        <dbReference type="SMART" id="SM00418"/>
    </source>
</evidence>
<feature type="domain" description="HTH arsR-type" evidence="1">
    <location>
        <begin position="18"/>
        <end position="124"/>
    </location>
</feature>
<dbReference type="CDD" id="cd00090">
    <property type="entry name" value="HTH_ARSR"/>
    <property type="match status" value="1"/>
</dbReference>
<dbReference type="Gene3D" id="1.10.10.10">
    <property type="entry name" value="Winged helix-like DNA-binding domain superfamily/Winged helix DNA-binding domain"/>
    <property type="match status" value="1"/>
</dbReference>
<sequence>MTKEEKPQVAAPRTLDPGALKALAHPLRVRIFDVLSTAGPQTASSLAAIVGETSGATSYHLRALAAHDLIREVPGRGTGRERWWERPKVRIDFAGPSDSMSPGTKAAAQIVTAEFLRLRHEALLAYMRRSESDESDESDAWRDAHLIMTAGIMMTAAQTQELQKELTAVVEKAIERYRGQEGPDVRHVTVRADVFDLPVPHTRERTARAQETEES</sequence>
<evidence type="ECO:0000313" key="3">
    <source>
        <dbReference type="Proteomes" id="UP001142325"/>
    </source>
</evidence>
<keyword evidence="3" id="KW-1185">Reference proteome</keyword>
<dbReference type="InterPro" id="IPR001845">
    <property type="entry name" value="HTH_ArsR_DNA-bd_dom"/>
</dbReference>
<reference evidence="2" key="1">
    <citation type="journal article" date="2014" name="Int. J. Syst. Evol. Microbiol.">
        <title>Complete genome sequence of Corynebacterium casei LMG S-19264T (=DSM 44701T), isolated from a smear-ripened cheese.</title>
        <authorList>
            <consortium name="US DOE Joint Genome Institute (JGI-PGF)"/>
            <person name="Walter F."/>
            <person name="Albersmeier A."/>
            <person name="Kalinowski J."/>
            <person name="Ruckert C."/>
        </authorList>
    </citation>
    <scope>NUCLEOTIDE SEQUENCE</scope>
    <source>
        <strain evidence="2">VKM Ac-1958</strain>
    </source>
</reference>
<dbReference type="Proteomes" id="UP001142325">
    <property type="component" value="Unassembled WGS sequence"/>
</dbReference>
<dbReference type="AlphaFoldDB" id="A0A9W6HSS6"/>
<evidence type="ECO:0000313" key="2">
    <source>
        <dbReference type="EMBL" id="GLK02231.1"/>
    </source>
</evidence>
<accession>A0A9W6HSS6</accession>
<protein>
    <submittedName>
        <fullName evidence="2">Transcriptional regulator</fullName>
    </submittedName>
</protein>
<organism evidence="2 3">
    <name type="scientific">Microbacterium keratanolyticum</name>
    <dbReference type="NCBI Taxonomy" id="67574"/>
    <lineage>
        <taxon>Bacteria</taxon>
        <taxon>Bacillati</taxon>
        <taxon>Actinomycetota</taxon>
        <taxon>Actinomycetes</taxon>
        <taxon>Micrococcales</taxon>
        <taxon>Microbacteriaceae</taxon>
        <taxon>Microbacterium</taxon>
    </lineage>
</organism>
<proteinExistence type="predicted"/>
<name>A0A9W6HSS6_9MICO</name>
<gene>
    <name evidence="2" type="ORF">GCM10017596_19460</name>
</gene>
<dbReference type="EMBL" id="BSET01000002">
    <property type="protein sequence ID" value="GLK02231.1"/>
    <property type="molecule type" value="Genomic_DNA"/>
</dbReference>
<reference evidence="2" key="2">
    <citation type="submission" date="2023-01" db="EMBL/GenBank/DDBJ databases">
        <authorList>
            <person name="Sun Q."/>
            <person name="Evtushenko L."/>
        </authorList>
    </citation>
    <scope>NUCLEOTIDE SEQUENCE</scope>
    <source>
        <strain evidence="2">VKM Ac-1958</strain>
    </source>
</reference>
<dbReference type="InterPro" id="IPR036390">
    <property type="entry name" value="WH_DNA-bd_sf"/>
</dbReference>
<dbReference type="RefSeq" id="WP_204939796.1">
    <property type="nucleotide sequence ID" value="NZ_BAAAUM010000002.1"/>
</dbReference>
<comment type="caution">
    <text evidence="2">The sequence shown here is derived from an EMBL/GenBank/DDBJ whole genome shotgun (WGS) entry which is preliminary data.</text>
</comment>